<reference evidence="6 7" key="1">
    <citation type="submission" date="2024-09" db="EMBL/GenBank/DDBJ databases">
        <authorList>
            <person name="Sun Q."/>
            <person name="Mori K."/>
        </authorList>
    </citation>
    <scope>NUCLEOTIDE SEQUENCE [LARGE SCALE GENOMIC DNA]</scope>
    <source>
        <strain evidence="6 7">JCM 13852</strain>
    </source>
</reference>
<accession>A0ABV5TUJ4</accession>
<dbReference type="Pfam" id="PF22725">
    <property type="entry name" value="GFO_IDH_MocA_C3"/>
    <property type="match status" value="1"/>
</dbReference>
<dbReference type="RefSeq" id="WP_378188783.1">
    <property type="nucleotide sequence ID" value="NZ_JBHMBK010000001.1"/>
</dbReference>
<evidence type="ECO:0000313" key="6">
    <source>
        <dbReference type="EMBL" id="MFB9682789.1"/>
    </source>
</evidence>
<dbReference type="Pfam" id="PF01408">
    <property type="entry name" value="GFO_IDH_MocA"/>
    <property type="match status" value="1"/>
</dbReference>
<keyword evidence="2" id="KW-0560">Oxidoreductase</keyword>
<dbReference type="InterPro" id="IPR050984">
    <property type="entry name" value="Gfo/Idh/MocA_domain"/>
</dbReference>
<evidence type="ECO:0000259" key="5">
    <source>
        <dbReference type="Pfam" id="PF22725"/>
    </source>
</evidence>
<feature type="region of interest" description="Disordered" evidence="3">
    <location>
        <begin position="1"/>
        <end position="30"/>
    </location>
</feature>
<dbReference type="Proteomes" id="UP001589535">
    <property type="component" value="Unassembled WGS sequence"/>
</dbReference>
<comment type="similarity">
    <text evidence="1">Belongs to the Gfo/Idh/MocA family.</text>
</comment>
<sequence>MSRHREPSSPHPGAVFEHTGRSEGTATDDRAASPLRLGLLGCSPIARRRMLPAIGLLDTVRLSGVAAREIERAKDVAAELGTVASGYDEILGRDDVDAVYISLPNGLHYEWAGNALRAGKHVLCEKPLATTRENAVELTELAASRGLVLRENFSFEHHSQHTKVRQLLAEGRFGIPRTFTGSFCIPPLPPDDTRYNAALGGGALLDIGVYPLRAAQLLLGPDLTVTGATLRVDERLAVDLAGQVQLVSADGVFAQLEFGIQHSYGSRYSLWGSAASVSLDRAFTPPPSRQPVLRITEQDHAEEIVLPPSDQFRNSVEAFVAATGPVVDAAAERPWLDRAVTTARLIDEIRKKAVRVGARDEGDG</sequence>
<feature type="domain" description="GFO/IDH/MocA-like oxidoreductase" evidence="5">
    <location>
        <begin position="162"/>
        <end position="277"/>
    </location>
</feature>
<gene>
    <name evidence="6" type="ORF">ACFFTO_01235</name>
</gene>
<name>A0ABV5TUJ4_9PSEU</name>
<evidence type="ECO:0000256" key="2">
    <source>
        <dbReference type="ARBA" id="ARBA00023002"/>
    </source>
</evidence>
<organism evidence="6 7">
    <name type="scientific">Amycolatopsis plumensis</name>
    <dbReference type="NCBI Taxonomy" id="236508"/>
    <lineage>
        <taxon>Bacteria</taxon>
        <taxon>Bacillati</taxon>
        <taxon>Actinomycetota</taxon>
        <taxon>Actinomycetes</taxon>
        <taxon>Pseudonocardiales</taxon>
        <taxon>Pseudonocardiaceae</taxon>
        <taxon>Amycolatopsis</taxon>
    </lineage>
</organism>
<dbReference type="Gene3D" id="3.30.360.10">
    <property type="entry name" value="Dihydrodipicolinate Reductase, domain 2"/>
    <property type="match status" value="1"/>
</dbReference>
<evidence type="ECO:0000256" key="1">
    <source>
        <dbReference type="ARBA" id="ARBA00010928"/>
    </source>
</evidence>
<dbReference type="EMBL" id="JBHMBK010000001">
    <property type="protein sequence ID" value="MFB9682789.1"/>
    <property type="molecule type" value="Genomic_DNA"/>
</dbReference>
<evidence type="ECO:0000259" key="4">
    <source>
        <dbReference type="Pfam" id="PF01408"/>
    </source>
</evidence>
<proteinExistence type="inferred from homology"/>
<dbReference type="InterPro" id="IPR000683">
    <property type="entry name" value="Gfo/Idh/MocA-like_OxRdtase_N"/>
</dbReference>
<evidence type="ECO:0000313" key="7">
    <source>
        <dbReference type="Proteomes" id="UP001589535"/>
    </source>
</evidence>
<feature type="domain" description="Gfo/Idh/MocA-like oxidoreductase N-terminal" evidence="4">
    <location>
        <begin position="36"/>
        <end position="152"/>
    </location>
</feature>
<dbReference type="SUPFAM" id="SSF55347">
    <property type="entry name" value="Glyceraldehyde-3-phosphate dehydrogenase-like, C-terminal domain"/>
    <property type="match status" value="1"/>
</dbReference>
<dbReference type="PANTHER" id="PTHR22604">
    <property type="entry name" value="OXIDOREDUCTASES"/>
    <property type="match status" value="1"/>
</dbReference>
<dbReference type="InterPro" id="IPR036291">
    <property type="entry name" value="NAD(P)-bd_dom_sf"/>
</dbReference>
<dbReference type="InterPro" id="IPR055170">
    <property type="entry name" value="GFO_IDH_MocA-like_dom"/>
</dbReference>
<comment type="caution">
    <text evidence="6">The sequence shown here is derived from an EMBL/GenBank/DDBJ whole genome shotgun (WGS) entry which is preliminary data.</text>
</comment>
<protein>
    <submittedName>
        <fullName evidence="6">Gfo/Idh/MocA family protein</fullName>
    </submittedName>
</protein>
<dbReference type="Gene3D" id="3.40.50.720">
    <property type="entry name" value="NAD(P)-binding Rossmann-like Domain"/>
    <property type="match status" value="1"/>
</dbReference>
<keyword evidence="7" id="KW-1185">Reference proteome</keyword>
<evidence type="ECO:0000256" key="3">
    <source>
        <dbReference type="SAM" id="MobiDB-lite"/>
    </source>
</evidence>
<dbReference type="PANTHER" id="PTHR22604:SF105">
    <property type="entry name" value="TRANS-1,2-DIHYDROBENZENE-1,2-DIOL DEHYDROGENASE"/>
    <property type="match status" value="1"/>
</dbReference>
<dbReference type="SUPFAM" id="SSF51735">
    <property type="entry name" value="NAD(P)-binding Rossmann-fold domains"/>
    <property type="match status" value="1"/>
</dbReference>